<reference evidence="4 5" key="1">
    <citation type="submission" date="2023-07" db="EMBL/GenBank/DDBJ databases">
        <title>Genomic Encyclopedia of Type Strains, Phase IV (KMG-IV): sequencing the most valuable type-strain genomes for metagenomic binning, comparative biology and taxonomic classification.</title>
        <authorList>
            <person name="Goeker M."/>
        </authorList>
    </citation>
    <scope>NUCLEOTIDE SEQUENCE [LARGE SCALE GENOMIC DNA]</scope>
    <source>
        <strain evidence="4 5">DSM 19619</strain>
    </source>
</reference>
<protein>
    <submittedName>
        <fullName evidence="4">NAD(P)-dependent dehydrogenase (Short-subunit alcohol dehydrogenase family)</fullName>
    </submittedName>
</protein>
<evidence type="ECO:0000313" key="4">
    <source>
        <dbReference type="EMBL" id="MDQ0469461.1"/>
    </source>
</evidence>
<dbReference type="EMBL" id="JAUSVX010000003">
    <property type="protein sequence ID" value="MDQ0469461.1"/>
    <property type="molecule type" value="Genomic_DNA"/>
</dbReference>
<evidence type="ECO:0000313" key="5">
    <source>
        <dbReference type="Proteomes" id="UP001242480"/>
    </source>
</evidence>
<dbReference type="InterPro" id="IPR020904">
    <property type="entry name" value="Sc_DH/Rdtase_CS"/>
</dbReference>
<dbReference type="CDD" id="cd05374">
    <property type="entry name" value="17beta-HSD-like_SDR_c"/>
    <property type="match status" value="1"/>
</dbReference>
<dbReference type="InterPro" id="IPR036291">
    <property type="entry name" value="NAD(P)-bd_dom_sf"/>
</dbReference>
<dbReference type="RefSeq" id="WP_307272198.1">
    <property type="nucleotide sequence ID" value="NZ_JAUSVX010000003.1"/>
</dbReference>
<dbReference type="PANTHER" id="PTHR43976">
    <property type="entry name" value="SHORT CHAIN DEHYDROGENASE"/>
    <property type="match status" value="1"/>
</dbReference>
<dbReference type="Pfam" id="PF00106">
    <property type="entry name" value="adh_short"/>
    <property type="match status" value="1"/>
</dbReference>
<dbReference type="PRINTS" id="PR00080">
    <property type="entry name" value="SDRFAMILY"/>
</dbReference>
<gene>
    <name evidence="4" type="ORF">QO011_002472</name>
</gene>
<evidence type="ECO:0000256" key="1">
    <source>
        <dbReference type="ARBA" id="ARBA00006484"/>
    </source>
</evidence>
<dbReference type="Gene3D" id="3.40.50.720">
    <property type="entry name" value="NAD(P)-binding Rossmann-like Domain"/>
    <property type="match status" value="1"/>
</dbReference>
<dbReference type="SUPFAM" id="SSF51735">
    <property type="entry name" value="NAD(P)-binding Rossmann-fold domains"/>
    <property type="match status" value="1"/>
</dbReference>
<evidence type="ECO:0000256" key="3">
    <source>
        <dbReference type="RuleBase" id="RU000363"/>
    </source>
</evidence>
<dbReference type="PROSITE" id="PS00061">
    <property type="entry name" value="ADH_SHORT"/>
    <property type="match status" value="1"/>
</dbReference>
<dbReference type="PANTHER" id="PTHR43976:SF16">
    <property type="entry name" value="SHORT-CHAIN DEHYDROGENASE_REDUCTASE FAMILY PROTEIN"/>
    <property type="match status" value="1"/>
</dbReference>
<dbReference type="InterPro" id="IPR002347">
    <property type="entry name" value="SDR_fam"/>
</dbReference>
<accession>A0ABU0J5C3</accession>
<name>A0ABU0J5C3_9HYPH</name>
<organism evidence="4 5">
    <name type="scientific">Labrys wisconsinensis</name>
    <dbReference type="NCBI Taxonomy" id="425677"/>
    <lineage>
        <taxon>Bacteria</taxon>
        <taxon>Pseudomonadati</taxon>
        <taxon>Pseudomonadota</taxon>
        <taxon>Alphaproteobacteria</taxon>
        <taxon>Hyphomicrobiales</taxon>
        <taxon>Xanthobacteraceae</taxon>
        <taxon>Labrys</taxon>
    </lineage>
</organism>
<proteinExistence type="inferred from homology"/>
<sequence length="271" mass="29177">MAEKTWFITGASRGLGRVWTEAALARGDKVAACARKRETLSDLVEAYGSALLPIELDVRSEEEVRQAVRVAAAAWGRLDVVVGNAGYAVFGTIEETDGDSARAQFDTNFFGTLWVVQAVLPYLRKQGGGHILITSSLAGIITFPTAGIYNATKWAVEGLGETLAAEVAAFGIKVTLIEPGGYDTDWRGSSSVHLTQMADYDGLRDRLKAAPSRKLGNPAATGEAILRVVDAPTPPLRLFLGEVPLEVARKQYAERLATWEAWADVSRRAQG</sequence>
<dbReference type="NCBIfam" id="NF006114">
    <property type="entry name" value="PRK08263.1"/>
    <property type="match status" value="1"/>
</dbReference>
<dbReference type="PRINTS" id="PR00081">
    <property type="entry name" value="GDHRDH"/>
</dbReference>
<dbReference type="Proteomes" id="UP001242480">
    <property type="component" value="Unassembled WGS sequence"/>
</dbReference>
<comment type="similarity">
    <text evidence="1 3">Belongs to the short-chain dehydrogenases/reductases (SDR) family.</text>
</comment>
<dbReference type="InterPro" id="IPR051911">
    <property type="entry name" value="SDR_oxidoreductase"/>
</dbReference>
<evidence type="ECO:0000256" key="2">
    <source>
        <dbReference type="ARBA" id="ARBA00023002"/>
    </source>
</evidence>
<keyword evidence="2" id="KW-0560">Oxidoreductase</keyword>
<keyword evidence="5" id="KW-1185">Reference proteome</keyword>
<comment type="caution">
    <text evidence="4">The sequence shown here is derived from an EMBL/GenBank/DDBJ whole genome shotgun (WGS) entry which is preliminary data.</text>
</comment>